<proteinExistence type="predicted"/>
<feature type="region of interest" description="Disordered" evidence="1">
    <location>
        <begin position="185"/>
        <end position="227"/>
    </location>
</feature>
<evidence type="ECO:0000256" key="1">
    <source>
        <dbReference type="SAM" id="MobiDB-lite"/>
    </source>
</evidence>
<feature type="region of interest" description="Disordered" evidence="1">
    <location>
        <begin position="1"/>
        <end position="26"/>
    </location>
</feature>
<feature type="compositionally biased region" description="Low complexity" evidence="1">
    <location>
        <begin position="208"/>
        <end position="227"/>
    </location>
</feature>
<sequence length="227" mass="24108">MLTDGSPPMYAMRRNPTSSRRATAGAGAAVVVQHDRVGGDAGRHAVDEDDQGEGGRLVVQGPLRVRRRHHQQAVDPAAQDQVAQQLALGVEALAGATDDEHVLVAAGHVLGALGDGGPERLATSSITSATVSVFWPERSVRAGLVAPEPEARDGLLDGLRVCALMYRSLLTTRDTVATLTPALPGDVVHRRPTHRHPSSSLDRRHGTIRTSSARRTASIRTSPTRSR</sequence>
<comment type="caution">
    <text evidence="2">The sequence shown here is derived from an EMBL/GenBank/DDBJ whole genome shotgun (WGS) entry which is preliminary data.</text>
</comment>
<evidence type="ECO:0000313" key="3">
    <source>
        <dbReference type="Proteomes" id="UP001500620"/>
    </source>
</evidence>
<dbReference type="EMBL" id="BAABAT010000015">
    <property type="protein sequence ID" value="GAA4253061.1"/>
    <property type="molecule type" value="Genomic_DNA"/>
</dbReference>
<reference evidence="3" key="1">
    <citation type="journal article" date="2019" name="Int. J. Syst. Evol. Microbiol.">
        <title>The Global Catalogue of Microorganisms (GCM) 10K type strain sequencing project: providing services to taxonomists for standard genome sequencing and annotation.</title>
        <authorList>
            <consortium name="The Broad Institute Genomics Platform"/>
            <consortium name="The Broad Institute Genome Sequencing Center for Infectious Disease"/>
            <person name="Wu L."/>
            <person name="Ma J."/>
        </authorList>
    </citation>
    <scope>NUCLEOTIDE SEQUENCE [LARGE SCALE GENOMIC DNA]</scope>
    <source>
        <strain evidence="3">JCM 17441</strain>
    </source>
</reference>
<feature type="compositionally biased region" description="Low complexity" evidence="1">
    <location>
        <begin position="17"/>
        <end position="26"/>
    </location>
</feature>
<gene>
    <name evidence="2" type="ORF">GCM10022255_052310</name>
</gene>
<protein>
    <submittedName>
        <fullName evidence="2">Uncharacterized protein</fullName>
    </submittedName>
</protein>
<accession>A0ABP8DD28</accession>
<evidence type="ECO:0000313" key="2">
    <source>
        <dbReference type="EMBL" id="GAA4253061.1"/>
    </source>
</evidence>
<name>A0ABP8DD28_9ACTN</name>
<keyword evidence="3" id="KW-1185">Reference proteome</keyword>
<dbReference type="Proteomes" id="UP001500620">
    <property type="component" value="Unassembled WGS sequence"/>
</dbReference>
<organism evidence="2 3">
    <name type="scientific">Dactylosporangium darangshiense</name>
    <dbReference type="NCBI Taxonomy" id="579108"/>
    <lineage>
        <taxon>Bacteria</taxon>
        <taxon>Bacillati</taxon>
        <taxon>Actinomycetota</taxon>
        <taxon>Actinomycetes</taxon>
        <taxon>Micromonosporales</taxon>
        <taxon>Micromonosporaceae</taxon>
        <taxon>Dactylosporangium</taxon>
    </lineage>
</organism>